<accession>A0A918WWG5</accession>
<name>A0A918WWG5_9ACTN</name>
<comment type="subcellular location">
    <subcellularLocation>
        <location evidence="1 7">Cell membrane</location>
        <topology evidence="1 7">Multi-pass membrane protein</topology>
    </subcellularLocation>
</comment>
<keyword evidence="4 7" id="KW-0812">Transmembrane</keyword>
<protein>
    <submittedName>
        <fullName evidence="9">ABC transporter permease</fullName>
    </submittedName>
</protein>
<dbReference type="SUPFAM" id="SSF161098">
    <property type="entry name" value="MetI-like"/>
    <property type="match status" value="1"/>
</dbReference>
<comment type="similarity">
    <text evidence="7">Belongs to the binding-protein-dependent transport system permease family.</text>
</comment>
<dbReference type="Proteomes" id="UP000638353">
    <property type="component" value="Unassembled WGS sequence"/>
</dbReference>
<feature type="transmembrane region" description="Helical" evidence="7">
    <location>
        <begin position="289"/>
        <end position="312"/>
    </location>
</feature>
<comment type="caution">
    <text evidence="9">The sequence shown here is derived from an EMBL/GenBank/DDBJ whole genome shotgun (WGS) entry which is preliminary data.</text>
</comment>
<dbReference type="GO" id="GO:0055085">
    <property type="term" value="P:transmembrane transport"/>
    <property type="evidence" value="ECO:0007669"/>
    <property type="project" value="InterPro"/>
</dbReference>
<dbReference type="Pfam" id="PF00528">
    <property type="entry name" value="BPD_transp_1"/>
    <property type="match status" value="1"/>
</dbReference>
<reference evidence="9" key="1">
    <citation type="journal article" date="2014" name="Int. J. Syst. Evol. Microbiol.">
        <title>Complete genome sequence of Corynebacterium casei LMG S-19264T (=DSM 44701T), isolated from a smear-ripened cheese.</title>
        <authorList>
            <consortium name="US DOE Joint Genome Institute (JGI-PGF)"/>
            <person name="Walter F."/>
            <person name="Albersmeier A."/>
            <person name="Kalinowski J."/>
            <person name="Ruckert C."/>
        </authorList>
    </citation>
    <scope>NUCLEOTIDE SEQUENCE</scope>
    <source>
        <strain evidence="9">JCM 4637</strain>
    </source>
</reference>
<dbReference type="Pfam" id="PF19300">
    <property type="entry name" value="BPD_transp_1_N"/>
    <property type="match status" value="1"/>
</dbReference>
<organism evidence="9 10">
    <name type="scientific">Streptomyces finlayi</name>
    <dbReference type="NCBI Taxonomy" id="67296"/>
    <lineage>
        <taxon>Bacteria</taxon>
        <taxon>Bacillati</taxon>
        <taxon>Actinomycetota</taxon>
        <taxon>Actinomycetes</taxon>
        <taxon>Kitasatosporales</taxon>
        <taxon>Streptomycetaceae</taxon>
        <taxon>Streptomyces</taxon>
    </lineage>
</organism>
<feature type="transmembrane region" description="Helical" evidence="7">
    <location>
        <begin position="107"/>
        <end position="126"/>
    </location>
</feature>
<evidence type="ECO:0000313" key="9">
    <source>
        <dbReference type="EMBL" id="GHC90363.1"/>
    </source>
</evidence>
<dbReference type="InterPro" id="IPR045621">
    <property type="entry name" value="BPD_transp_1_N"/>
</dbReference>
<evidence type="ECO:0000256" key="6">
    <source>
        <dbReference type="ARBA" id="ARBA00023136"/>
    </source>
</evidence>
<evidence type="ECO:0000313" key="10">
    <source>
        <dbReference type="Proteomes" id="UP000638353"/>
    </source>
</evidence>
<dbReference type="AlphaFoldDB" id="A0A918WWG5"/>
<dbReference type="RefSeq" id="WP_229897734.1">
    <property type="nucleotide sequence ID" value="NZ_BMVC01000004.1"/>
</dbReference>
<feature type="transmembrane region" description="Helical" evidence="7">
    <location>
        <begin position="20"/>
        <end position="38"/>
    </location>
</feature>
<evidence type="ECO:0000256" key="3">
    <source>
        <dbReference type="ARBA" id="ARBA00022475"/>
    </source>
</evidence>
<keyword evidence="5 7" id="KW-1133">Transmembrane helix</keyword>
<keyword evidence="3" id="KW-1003">Cell membrane</keyword>
<feature type="transmembrane region" description="Helical" evidence="7">
    <location>
        <begin position="138"/>
        <end position="163"/>
    </location>
</feature>
<dbReference type="InterPro" id="IPR000515">
    <property type="entry name" value="MetI-like"/>
</dbReference>
<keyword evidence="6 7" id="KW-0472">Membrane</keyword>
<dbReference type="PANTHER" id="PTHR43163:SF6">
    <property type="entry name" value="DIPEPTIDE TRANSPORT SYSTEM PERMEASE PROTEIN DPPB-RELATED"/>
    <property type="match status" value="1"/>
</dbReference>
<evidence type="ECO:0000259" key="8">
    <source>
        <dbReference type="PROSITE" id="PS50928"/>
    </source>
</evidence>
<evidence type="ECO:0000256" key="1">
    <source>
        <dbReference type="ARBA" id="ARBA00004651"/>
    </source>
</evidence>
<dbReference type="EMBL" id="BMVC01000004">
    <property type="protein sequence ID" value="GHC90363.1"/>
    <property type="molecule type" value="Genomic_DNA"/>
</dbReference>
<keyword evidence="2 7" id="KW-0813">Transport</keyword>
<proteinExistence type="inferred from homology"/>
<dbReference type="CDD" id="cd06261">
    <property type="entry name" value="TM_PBP2"/>
    <property type="match status" value="1"/>
</dbReference>
<sequence>MSVASLLGFGRFALRRLVEMVFTLLVASFAVFGAMYLAPGSPASFLLSGRSASPQALAAINARYHLDDPFALRYVRWLGDVVQGDFGRSLTYRTDVSRLLADRLPTTLMLVGMALVVVVVVGLLLGRVAAVRGGAVDSAVLVATTLAIGTPSFVAAVLLQGLFAVQLGWFPSSGAGDGFWDMVFHLTLPAVALALYLIGLLARVTRTAMLEALDSEHVTVARSRGVPERLVIRRHVLRNSLGTLLTTGGLIVSTLLVCTVLVETAFSIGGIGQLLELSTSTKDFPTVQAVSLLIVGIFMAVNLLVDLVLPLVDPRITLGTRSAAA</sequence>
<evidence type="ECO:0000256" key="2">
    <source>
        <dbReference type="ARBA" id="ARBA00022448"/>
    </source>
</evidence>
<dbReference type="PANTHER" id="PTHR43163">
    <property type="entry name" value="DIPEPTIDE TRANSPORT SYSTEM PERMEASE PROTEIN DPPB-RELATED"/>
    <property type="match status" value="1"/>
</dbReference>
<dbReference type="Gene3D" id="1.10.3720.10">
    <property type="entry name" value="MetI-like"/>
    <property type="match status" value="1"/>
</dbReference>
<gene>
    <name evidence="9" type="ORF">GCM10010334_24300</name>
</gene>
<reference evidence="9" key="2">
    <citation type="submission" date="2020-09" db="EMBL/GenBank/DDBJ databases">
        <authorList>
            <person name="Sun Q."/>
            <person name="Ohkuma M."/>
        </authorList>
    </citation>
    <scope>NUCLEOTIDE SEQUENCE</scope>
    <source>
        <strain evidence="9">JCM 4637</strain>
    </source>
</reference>
<feature type="transmembrane region" description="Helical" evidence="7">
    <location>
        <begin position="243"/>
        <end position="269"/>
    </location>
</feature>
<feature type="transmembrane region" description="Helical" evidence="7">
    <location>
        <begin position="183"/>
        <end position="202"/>
    </location>
</feature>
<dbReference type="PROSITE" id="PS50928">
    <property type="entry name" value="ABC_TM1"/>
    <property type="match status" value="1"/>
</dbReference>
<evidence type="ECO:0000256" key="5">
    <source>
        <dbReference type="ARBA" id="ARBA00022989"/>
    </source>
</evidence>
<dbReference type="InterPro" id="IPR035906">
    <property type="entry name" value="MetI-like_sf"/>
</dbReference>
<evidence type="ECO:0000256" key="7">
    <source>
        <dbReference type="RuleBase" id="RU363032"/>
    </source>
</evidence>
<dbReference type="GO" id="GO:0005886">
    <property type="term" value="C:plasma membrane"/>
    <property type="evidence" value="ECO:0007669"/>
    <property type="project" value="UniProtKB-SubCell"/>
</dbReference>
<evidence type="ECO:0000256" key="4">
    <source>
        <dbReference type="ARBA" id="ARBA00022692"/>
    </source>
</evidence>
<feature type="domain" description="ABC transmembrane type-1" evidence="8">
    <location>
        <begin position="104"/>
        <end position="305"/>
    </location>
</feature>